<reference evidence="2 3" key="1">
    <citation type="submission" date="2018-04" db="EMBL/GenBank/DDBJ databases">
        <title>Polynucleobacter sp. UK-Long2-W17 genome.</title>
        <authorList>
            <person name="Hahn M.W."/>
        </authorList>
    </citation>
    <scope>NUCLEOTIDE SEQUENCE [LARGE SCALE GENOMIC DNA]</scope>
    <source>
        <strain evidence="2 3">UK-Long2-W17</strain>
    </source>
</reference>
<dbReference type="SUPFAM" id="SSF159245">
    <property type="entry name" value="AttH-like"/>
    <property type="match status" value="1"/>
</dbReference>
<dbReference type="Proteomes" id="UP000501090">
    <property type="component" value="Chromosome"/>
</dbReference>
<protein>
    <submittedName>
        <fullName evidence="2">Carotenoid 1,2-hydratase</fullName>
    </submittedName>
</protein>
<proteinExistence type="predicted"/>
<sequence>MHHSRRRHFIQALVMSYALPISQWAHSASVYYPPVRARALVFPRDYGAHPEFRTEWWYLTGWLGSDPDAMGFQVTFFRSRTQHSSDNPSRFAPTQLLFAHAALAIPAEGKLRHAEAAGRVGTAGAAFSTTDTQLRLANWTMERTENDHYQFYIPADTFTLHLEAIPSQLPILRGNQGFSAKGPSTELASHYYSRPQLNVTAQIEIKDTSSRSKKNSAMKYSGVGWLDHEWSSSLLMPGAVGWDWIGINLLDGGSIMAFRIRDETGKTLFSEWDRRDPKGRALERYTNAVWEAIGQWRSPRSLANYPAGFLIRAGNQEFRLQTLMQNQEVDARASTGGFYYEGAVEMSRNKVIIGRGYLELTGYSQAVKL</sequence>
<organism evidence="2 3">
    <name type="scientific">Polynucleobacter arcticus</name>
    <dbReference type="NCBI Taxonomy" id="1743165"/>
    <lineage>
        <taxon>Bacteria</taxon>
        <taxon>Pseudomonadati</taxon>
        <taxon>Pseudomonadota</taxon>
        <taxon>Betaproteobacteria</taxon>
        <taxon>Burkholderiales</taxon>
        <taxon>Burkholderiaceae</taxon>
        <taxon>Polynucleobacter</taxon>
    </lineage>
</organism>
<dbReference type="InterPro" id="IPR010791">
    <property type="entry name" value="AttH_dom"/>
</dbReference>
<evidence type="ECO:0000313" key="2">
    <source>
        <dbReference type="EMBL" id="QKM60447.1"/>
    </source>
</evidence>
<dbReference type="RefSeq" id="WP_173960209.1">
    <property type="nucleotide sequence ID" value="NZ_CBCSCC010000002.1"/>
</dbReference>
<dbReference type="Pfam" id="PF07143">
    <property type="entry name" value="CrtC"/>
    <property type="match status" value="1"/>
</dbReference>
<dbReference type="EMBL" id="CP028940">
    <property type="protein sequence ID" value="QKM60447.1"/>
    <property type="molecule type" value="Genomic_DNA"/>
</dbReference>
<evidence type="ECO:0000313" key="3">
    <source>
        <dbReference type="Proteomes" id="UP000501090"/>
    </source>
</evidence>
<dbReference type="KEGG" id="pard:DN92_04985"/>
<evidence type="ECO:0000259" key="1">
    <source>
        <dbReference type="Pfam" id="PF07143"/>
    </source>
</evidence>
<gene>
    <name evidence="2" type="ORF">DN92_04985</name>
</gene>
<dbReference type="PANTHER" id="PTHR38591">
    <property type="entry name" value="HYDROLASE"/>
    <property type="match status" value="1"/>
</dbReference>
<name>A0A6M9PNS6_9BURK</name>
<accession>A0A6M9PNS6</accession>
<dbReference type="Gene3D" id="2.40.370.10">
    <property type="entry name" value="AttH-like domain"/>
    <property type="match status" value="2"/>
</dbReference>
<dbReference type="InterPro" id="IPR023374">
    <property type="entry name" value="AttH-like_dom_sf"/>
</dbReference>
<keyword evidence="3" id="KW-1185">Reference proteome</keyword>
<dbReference type="PANTHER" id="PTHR38591:SF1">
    <property type="entry name" value="BLL1000 PROTEIN"/>
    <property type="match status" value="1"/>
</dbReference>
<dbReference type="Pfam" id="PF17186">
    <property type="entry name" value="Lipocalin_9"/>
    <property type="match status" value="1"/>
</dbReference>
<feature type="domain" description="AttH" evidence="1">
    <location>
        <begin position="54"/>
        <end position="232"/>
    </location>
</feature>
<dbReference type="AlphaFoldDB" id="A0A6M9PNS6"/>